<evidence type="ECO:0000313" key="10">
    <source>
        <dbReference type="Proteomes" id="UP000800096"/>
    </source>
</evidence>
<dbReference type="GO" id="GO:0140042">
    <property type="term" value="P:lipid droplet formation"/>
    <property type="evidence" value="ECO:0007669"/>
    <property type="project" value="UniProtKB-ARBA"/>
</dbReference>
<feature type="compositionally biased region" description="Acidic residues" evidence="7">
    <location>
        <begin position="391"/>
        <end position="402"/>
    </location>
</feature>
<keyword evidence="3" id="KW-0256">Endoplasmic reticulum</keyword>
<feature type="compositionally biased region" description="Pro residues" evidence="7">
    <location>
        <begin position="321"/>
        <end position="332"/>
    </location>
</feature>
<dbReference type="EMBL" id="ML979132">
    <property type="protein sequence ID" value="KAF1920935.1"/>
    <property type="molecule type" value="Genomic_DNA"/>
</dbReference>
<accession>A0A6A5QYP9</accession>
<protein>
    <submittedName>
        <fullName evidence="9">Putative adipose-regulatory protein-domain-containing protein</fullName>
    </submittedName>
</protein>
<sequence length="448" mass="49732">MEDLKDDYREGEPVVQYAIDTLLLPFRIATSPVLLRTYLRTILLFITSTILLGLAAVAYTSFYYSYIPVRGITAPVYLQFHHGATSRPPLLELPNTDAQNWPYGIVNIPGLVSQQKYDVVVSMTVPRSTTNLNAGNWMVGLEMRGPSTTAGGVKGMLGWDEEWDHSQGGGPGETTQHVGAAALAKTPTVIARSRRPAILTYRSYVLEHVHRLLRLPLYLLGWHTESETIRISMMEGVEFDKGANKVPTSVKVELRSKQPLEVYTVIVHFSAKLEGLRYLMYQYKLTSALVGISLFWGVELGVLVFTWGVFTLLFSSSSSPSPRPSSPHPQTKPDPDAMTPKTELDPDTPLSETPRTFPTLPSHHPLHYPDTSPKSERTTPALHDIPLREDAEADDEEDDDFVLQEPVPRGVDRDGVFTDSGIGTGVESGGGRESLGAHRRRSARREER</sequence>
<evidence type="ECO:0000256" key="3">
    <source>
        <dbReference type="ARBA" id="ARBA00022824"/>
    </source>
</evidence>
<dbReference type="PANTHER" id="PTHR21212">
    <property type="entry name" value="BERNARDINELLI-SEIP CONGENITAL LIPODYSTROPHY 2 HOMOLOG BSCL2 PROTEIN"/>
    <property type="match status" value="1"/>
</dbReference>
<reference evidence="9" key="1">
    <citation type="journal article" date="2020" name="Stud. Mycol.">
        <title>101 Dothideomycetes genomes: a test case for predicting lifestyles and emergence of pathogens.</title>
        <authorList>
            <person name="Haridas S."/>
            <person name="Albert R."/>
            <person name="Binder M."/>
            <person name="Bloem J."/>
            <person name="Labutti K."/>
            <person name="Salamov A."/>
            <person name="Andreopoulos B."/>
            <person name="Baker S."/>
            <person name="Barry K."/>
            <person name="Bills G."/>
            <person name="Bluhm B."/>
            <person name="Cannon C."/>
            <person name="Castanera R."/>
            <person name="Culley D."/>
            <person name="Daum C."/>
            <person name="Ezra D."/>
            <person name="Gonzalez J."/>
            <person name="Henrissat B."/>
            <person name="Kuo A."/>
            <person name="Liang C."/>
            <person name="Lipzen A."/>
            <person name="Lutzoni F."/>
            <person name="Magnuson J."/>
            <person name="Mondo S."/>
            <person name="Nolan M."/>
            <person name="Ohm R."/>
            <person name="Pangilinan J."/>
            <person name="Park H.-J."/>
            <person name="Ramirez L."/>
            <person name="Alfaro M."/>
            <person name="Sun H."/>
            <person name="Tritt A."/>
            <person name="Yoshinaga Y."/>
            <person name="Zwiers L.-H."/>
            <person name="Turgeon B."/>
            <person name="Goodwin S."/>
            <person name="Spatafora J."/>
            <person name="Crous P."/>
            <person name="Grigoriev I."/>
        </authorList>
    </citation>
    <scope>NUCLEOTIDE SEQUENCE</scope>
    <source>
        <strain evidence="9">HMLAC05119</strain>
    </source>
</reference>
<keyword evidence="6 8" id="KW-0472">Membrane</keyword>
<dbReference type="OrthoDB" id="3990054at2759"/>
<feature type="compositionally biased region" description="Basic residues" evidence="7">
    <location>
        <begin position="437"/>
        <end position="448"/>
    </location>
</feature>
<keyword evidence="4 8" id="KW-1133">Transmembrane helix</keyword>
<dbReference type="Proteomes" id="UP000800096">
    <property type="component" value="Unassembled WGS sequence"/>
</dbReference>
<evidence type="ECO:0000313" key="9">
    <source>
        <dbReference type="EMBL" id="KAF1920935.1"/>
    </source>
</evidence>
<evidence type="ECO:0000256" key="1">
    <source>
        <dbReference type="ARBA" id="ARBA00004477"/>
    </source>
</evidence>
<keyword evidence="5" id="KW-0443">Lipid metabolism</keyword>
<evidence type="ECO:0000256" key="2">
    <source>
        <dbReference type="ARBA" id="ARBA00022692"/>
    </source>
</evidence>
<dbReference type="GO" id="GO:0005789">
    <property type="term" value="C:endoplasmic reticulum membrane"/>
    <property type="evidence" value="ECO:0007669"/>
    <property type="project" value="UniProtKB-SubCell"/>
</dbReference>
<feature type="transmembrane region" description="Helical" evidence="8">
    <location>
        <begin position="42"/>
        <end position="64"/>
    </location>
</feature>
<feature type="compositionally biased region" description="Gly residues" evidence="7">
    <location>
        <begin position="422"/>
        <end position="433"/>
    </location>
</feature>
<dbReference type="PANTHER" id="PTHR21212:SF0">
    <property type="entry name" value="SEIPIN"/>
    <property type="match status" value="1"/>
</dbReference>
<proteinExistence type="predicted"/>
<evidence type="ECO:0000256" key="8">
    <source>
        <dbReference type="SAM" id="Phobius"/>
    </source>
</evidence>
<feature type="region of interest" description="Disordered" evidence="7">
    <location>
        <begin position="317"/>
        <end position="448"/>
    </location>
</feature>
<evidence type="ECO:0000256" key="7">
    <source>
        <dbReference type="SAM" id="MobiDB-lite"/>
    </source>
</evidence>
<dbReference type="CDD" id="cd23995">
    <property type="entry name" value="Seipin_BSCL2_like"/>
    <property type="match status" value="1"/>
</dbReference>
<keyword evidence="2 8" id="KW-0812">Transmembrane</keyword>
<dbReference type="GO" id="GO:0006629">
    <property type="term" value="P:lipid metabolic process"/>
    <property type="evidence" value="ECO:0007669"/>
    <property type="project" value="UniProtKB-KW"/>
</dbReference>
<keyword evidence="10" id="KW-1185">Reference proteome</keyword>
<comment type="subcellular location">
    <subcellularLocation>
        <location evidence="1">Endoplasmic reticulum membrane</location>
        <topology evidence="1">Multi-pass membrane protein</topology>
    </subcellularLocation>
</comment>
<organism evidence="9 10">
    <name type="scientific">Ampelomyces quisqualis</name>
    <name type="common">Powdery mildew agent</name>
    <dbReference type="NCBI Taxonomy" id="50730"/>
    <lineage>
        <taxon>Eukaryota</taxon>
        <taxon>Fungi</taxon>
        <taxon>Dikarya</taxon>
        <taxon>Ascomycota</taxon>
        <taxon>Pezizomycotina</taxon>
        <taxon>Dothideomycetes</taxon>
        <taxon>Pleosporomycetidae</taxon>
        <taxon>Pleosporales</taxon>
        <taxon>Pleosporineae</taxon>
        <taxon>Phaeosphaeriaceae</taxon>
        <taxon>Ampelomyces</taxon>
    </lineage>
</organism>
<gene>
    <name evidence="9" type="ORF">BDU57DRAFT_488155</name>
</gene>
<name>A0A6A5QYP9_AMPQU</name>
<dbReference type="AlphaFoldDB" id="A0A6A5QYP9"/>
<evidence type="ECO:0000256" key="4">
    <source>
        <dbReference type="ARBA" id="ARBA00022989"/>
    </source>
</evidence>
<evidence type="ECO:0000256" key="6">
    <source>
        <dbReference type="ARBA" id="ARBA00023136"/>
    </source>
</evidence>
<evidence type="ECO:0000256" key="5">
    <source>
        <dbReference type="ARBA" id="ARBA00023098"/>
    </source>
</evidence>
<dbReference type="InterPro" id="IPR009617">
    <property type="entry name" value="Seipin"/>
</dbReference>
<feature type="transmembrane region" description="Helical" evidence="8">
    <location>
        <begin position="287"/>
        <end position="314"/>
    </location>
</feature>
<dbReference type="Pfam" id="PF06775">
    <property type="entry name" value="Seipin"/>
    <property type="match status" value="1"/>
</dbReference>